<dbReference type="EMBL" id="JADING010000062">
    <property type="protein sequence ID" value="MBO8414275.1"/>
    <property type="molecule type" value="Genomic_DNA"/>
</dbReference>
<dbReference type="GO" id="GO:0005829">
    <property type="term" value="C:cytosol"/>
    <property type="evidence" value="ECO:0007669"/>
    <property type="project" value="TreeGrafter"/>
</dbReference>
<evidence type="ECO:0000313" key="5">
    <source>
        <dbReference type="Proteomes" id="UP000823629"/>
    </source>
</evidence>
<dbReference type="GO" id="GO:0046872">
    <property type="term" value="F:metal ion binding"/>
    <property type="evidence" value="ECO:0007669"/>
    <property type="project" value="InterPro"/>
</dbReference>
<dbReference type="Pfam" id="PF00465">
    <property type="entry name" value="Fe-ADH"/>
    <property type="match status" value="1"/>
</dbReference>
<dbReference type="InterPro" id="IPR001670">
    <property type="entry name" value="ADH_Fe/GldA"/>
</dbReference>
<dbReference type="AlphaFoldDB" id="A0A9D9D6R8"/>
<protein>
    <submittedName>
        <fullName evidence="4">Iron-containing alcohol dehydrogenase</fullName>
    </submittedName>
</protein>
<dbReference type="Gene3D" id="1.20.1090.10">
    <property type="entry name" value="Dehydroquinate synthase-like - alpha domain"/>
    <property type="match status" value="1"/>
</dbReference>
<dbReference type="GO" id="GO:1990002">
    <property type="term" value="F:methylglyoxal reductase (NADPH) (acetol producing) activity"/>
    <property type="evidence" value="ECO:0007669"/>
    <property type="project" value="TreeGrafter"/>
</dbReference>
<keyword evidence="1" id="KW-0560">Oxidoreductase</keyword>
<evidence type="ECO:0000256" key="1">
    <source>
        <dbReference type="ARBA" id="ARBA00023002"/>
    </source>
</evidence>
<proteinExistence type="predicted"/>
<sequence length="387" mass="43102">MFKDFTFSNPTVIHFGRNSLDCLKEEVKKYGNNILLAYGKASIKKIGLYDKIVTILKEAGKTVYDFEGIMPNPTLEKMLLGAKMVREHNIDLILAVGGGSVIDCAKAISVSAYCEEDPFEKYWIRCEEVSNKIVPVASILTMCGTGSEMNGGSVITDTSRKIKKGHVFQPSVYPKFSILNPEFTYSVSEYQMVSGIFDAFSHLMEQYFSDKGDSVTDYISEGLMRSLVVNCPKALVNREDYEARSNIMWASCVALNTLEGVDKSADWIVHSIEHQISAFTDCAHGMGLAAISVPIYRKAMKGYLPKFVRFATEVFKVDPTGLNDEEIASKGLDCLAQFIKDNKMCTSLRELGVTKDMLKDIAYSSDTGSCYIEFDHEDILEVLKAAY</sequence>
<dbReference type="SUPFAM" id="SSF56796">
    <property type="entry name" value="Dehydroquinate synthase-like"/>
    <property type="match status" value="1"/>
</dbReference>
<dbReference type="Proteomes" id="UP000823629">
    <property type="component" value="Unassembled WGS sequence"/>
</dbReference>
<reference evidence="4" key="1">
    <citation type="submission" date="2020-10" db="EMBL/GenBank/DDBJ databases">
        <authorList>
            <person name="Gilroy R."/>
        </authorList>
    </citation>
    <scope>NUCLEOTIDE SEQUENCE</scope>
    <source>
        <strain evidence="4">1748</strain>
    </source>
</reference>
<dbReference type="FunFam" id="3.40.50.1970:FF:000003">
    <property type="entry name" value="Alcohol dehydrogenase, iron-containing"/>
    <property type="match status" value="1"/>
</dbReference>
<dbReference type="InterPro" id="IPR056798">
    <property type="entry name" value="ADH_Fe_C"/>
</dbReference>
<dbReference type="Gene3D" id="3.40.50.1970">
    <property type="match status" value="1"/>
</dbReference>
<dbReference type="GO" id="GO:1990362">
    <property type="term" value="F:butanol dehydrogenase (NAD+) activity"/>
    <property type="evidence" value="ECO:0007669"/>
    <property type="project" value="InterPro"/>
</dbReference>
<accession>A0A9D9D6R8</accession>
<feature type="domain" description="Fe-containing alcohol dehydrogenase-like C-terminal" evidence="3">
    <location>
        <begin position="193"/>
        <end position="387"/>
    </location>
</feature>
<dbReference type="GO" id="GO:0008106">
    <property type="term" value="F:alcohol dehydrogenase (NADP+) activity"/>
    <property type="evidence" value="ECO:0007669"/>
    <property type="project" value="TreeGrafter"/>
</dbReference>
<gene>
    <name evidence="4" type="ORF">IAC78_02205</name>
</gene>
<evidence type="ECO:0000313" key="4">
    <source>
        <dbReference type="EMBL" id="MBO8414275.1"/>
    </source>
</evidence>
<reference evidence="4" key="2">
    <citation type="journal article" date="2021" name="PeerJ">
        <title>Extensive microbial diversity within the chicken gut microbiome revealed by metagenomics and culture.</title>
        <authorList>
            <person name="Gilroy R."/>
            <person name="Ravi A."/>
            <person name="Getino M."/>
            <person name="Pursley I."/>
            <person name="Horton D.L."/>
            <person name="Alikhan N.F."/>
            <person name="Baker D."/>
            <person name="Gharbi K."/>
            <person name="Hall N."/>
            <person name="Watson M."/>
            <person name="Adriaenssens E.M."/>
            <person name="Foster-Nyarko E."/>
            <person name="Jarju S."/>
            <person name="Secka A."/>
            <person name="Antonio M."/>
            <person name="Oren A."/>
            <person name="Chaudhuri R.R."/>
            <person name="La Ragione R."/>
            <person name="Hildebrand F."/>
            <person name="Pallen M.J."/>
        </authorList>
    </citation>
    <scope>NUCLEOTIDE SEQUENCE</scope>
    <source>
        <strain evidence="4">1748</strain>
    </source>
</reference>
<dbReference type="CDD" id="cd08187">
    <property type="entry name" value="BDH"/>
    <property type="match status" value="1"/>
</dbReference>
<comment type="caution">
    <text evidence="4">The sequence shown here is derived from an EMBL/GenBank/DDBJ whole genome shotgun (WGS) entry which is preliminary data.</text>
</comment>
<feature type="domain" description="Alcohol dehydrogenase iron-type/glycerol dehydrogenase GldA" evidence="2">
    <location>
        <begin position="10"/>
        <end position="181"/>
    </location>
</feature>
<dbReference type="PANTHER" id="PTHR43633:SF1">
    <property type="entry name" value="ALCOHOL DEHYDROGENASE YQHD"/>
    <property type="match status" value="1"/>
</dbReference>
<dbReference type="InterPro" id="IPR044731">
    <property type="entry name" value="BDH-like"/>
</dbReference>
<organism evidence="4 5">
    <name type="scientific">Candidatus Scatoplasma merdavium</name>
    <dbReference type="NCBI Taxonomy" id="2840932"/>
    <lineage>
        <taxon>Bacteria</taxon>
        <taxon>Bacillati</taxon>
        <taxon>Bacillota</taxon>
        <taxon>Bacilli</taxon>
        <taxon>Bacillales</taxon>
        <taxon>Candidatus Scatoplasma</taxon>
    </lineage>
</organism>
<evidence type="ECO:0000259" key="2">
    <source>
        <dbReference type="Pfam" id="PF00465"/>
    </source>
</evidence>
<name>A0A9D9D6R8_9BACL</name>
<dbReference type="PANTHER" id="PTHR43633">
    <property type="entry name" value="ALCOHOL DEHYDROGENASE YQHD"/>
    <property type="match status" value="1"/>
</dbReference>
<evidence type="ECO:0000259" key="3">
    <source>
        <dbReference type="Pfam" id="PF25137"/>
    </source>
</evidence>
<dbReference type="Pfam" id="PF25137">
    <property type="entry name" value="ADH_Fe_C"/>
    <property type="match status" value="1"/>
</dbReference>